<dbReference type="RefSeq" id="WP_174632731.1">
    <property type="nucleotide sequence ID" value="NZ_CP049074.1"/>
</dbReference>
<keyword evidence="3" id="KW-1185">Reference proteome</keyword>
<dbReference type="InterPro" id="IPR025877">
    <property type="entry name" value="MobA-like_NTP_Trfase"/>
</dbReference>
<dbReference type="InterPro" id="IPR029044">
    <property type="entry name" value="Nucleotide-diphossugar_trans"/>
</dbReference>
<accession>A0A6N0NZ49</accession>
<evidence type="ECO:0000313" key="3">
    <source>
        <dbReference type="Proteomes" id="UP000509301"/>
    </source>
</evidence>
<dbReference type="Gene3D" id="3.90.550.10">
    <property type="entry name" value="Spore Coat Polysaccharide Biosynthesis Protein SpsA, Chain A"/>
    <property type="match status" value="1"/>
</dbReference>
<feature type="domain" description="MobA-like NTP transferase" evidence="1">
    <location>
        <begin position="6"/>
        <end position="157"/>
    </location>
</feature>
<evidence type="ECO:0000313" key="2">
    <source>
        <dbReference type="EMBL" id="QKR01103.1"/>
    </source>
</evidence>
<dbReference type="SUPFAM" id="SSF53448">
    <property type="entry name" value="Nucleotide-diphospho-sugar transferases"/>
    <property type="match status" value="1"/>
</dbReference>
<proteinExistence type="predicted"/>
<evidence type="ECO:0000259" key="1">
    <source>
        <dbReference type="Pfam" id="PF12804"/>
    </source>
</evidence>
<dbReference type="GO" id="GO:0016779">
    <property type="term" value="F:nucleotidyltransferase activity"/>
    <property type="evidence" value="ECO:0007669"/>
    <property type="project" value="UniProtKB-ARBA"/>
</dbReference>
<protein>
    <submittedName>
        <fullName evidence="2">Nucleotidyltransferase family protein</fullName>
    </submittedName>
</protein>
<keyword evidence="2" id="KW-0808">Transferase</keyword>
<dbReference type="GeneID" id="55642143"/>
<dbReference type="Proteomes" id="UP000509301">
    <property type="component" value="Chromosome"/>
</dbReference>
<dbReference type="PANTHER" id="PTHR43777:SF1">
    <property type="entry name" value="MOLYBDENUM COFACTOR CYTIDYLYLTRANSFERASE"/>
    <property type="match status" value="1"/>
</dbReference>
<dbReference type="OrthoDB" id="28434at2157"/>
<dbReference type="AlphaFoldDB" id="A0A6N0NZ49"/>
<dbReference type="EMBL" id="CP049074">
    <property type="protein sequence ID" value="QKR01103.1"/>
    <property type="molecule type" value="Genomic_DNA"/>
</dbReference>
<dbReference type="CDD" id="cd04182">
    <property type="entry name" value="GT_2_like_f"/>
    <property type="match status" value="1"/>
</dbReference>
<reference evidence="2 3" key="1">
    <citation type="submission" date="2020-02" db="EMBL/GenBank/DDBJ databases">
        <title>Comparative genome analysis reveals the metabolism and evolution of the thermophilic archaeal genus Metallosphaera.</title>
        <authorList>
            <person name="Jiang C."/>
        </authorList>
    </citation>
    <scope>NUCLEOTIDE SEQUENCE [LARGE SCALE GENOMIC DNA]</scope>
    <source>
        <strain evidence="2 3">Ric-A</strain>
    </source>
</reference>
<sequence length="188" mass="20671">MTSIGAVILAGGDSTRFGKNKLLVKLKGVPILLRVISAIPQPRIIVAGKYAVDIIAQFPDEIVIYNPNWTLGMSTSLKLGLRYFQDKDGVLVALGDMPLLTREIVEKIVSSYTNNCVAVVPTYKGKWGNPVILSRALFSEVEKLQGDVGAKNILRRKMENICFVETGEEVLIDVDTEADLVEVSRRLP</sequence>
<organism evidence="2 3">
    <name type="scientific">Metallosphaera tengchongensis</name>
    <dbReference type="NCBI Taxonomy" id="1532350"/>
    <lineage>
        <taxon>Archaea</taxon>
        <taxon>Thermoproteota</taxon>
        <taxon>Thermoprotei</taxon>
        <taxon>Sulfolobales</taxon>
        <taxon>Sulfolobaceae</taxon>
        <taxon>Metallosphaera</taxon>
    </lineage>
</organism>
<dbReference type="PANTHER" id="PTHR43777">
    <property type="entry name" value="MOLYBDENUM COFACTOR CYTIDYLYLTRANSFERASE"/>
    <property type="match status" value="1"/>
</dbReference>
<gene>
    <name evidence="2" type="ORF">GWK48_09325</name>
</gene>
<dbReference type="KEGG" id="mten:GWK48_09325"/>
<dbReference type="Pfam" id="PF12804">
    <property type="entry name" value="NTP_transf_3"/>
    <property type="match status" value="1"/>
</dbReference>
<name>A0A6N0NZ49_9CREN</name>